<proteinExistence type="predicted"/>
<protein>
    <submittedName>
        <fullName evidence="2">Uncharacterized protein</fullName>
    </submittedName>
</protein>
<evidence type="ECO:0000256" key="1">
    <source>
        <dbReference type="SAM" id="MobiDB-lite"/>
    </source>
</evidence>
<dbReference type="Gene3D" id="2.40.420.20">
    <property type="match status" value="1"/>
</dbReference>
<organism evidence="2 3">
    <name type="scientific">Paraburkholderia podalyriae</name>
    <dbReference type="NCBI Taxonomy" id="1938811"/>
    <lineage>
        <taxon>Bacteria</taxon>
        <taxon>Pseudomonadati</taxon>
        <taxon>Pseudomonadota</taxon>
        <taxon>Betaproteobacteria</taxon>
        <taxon>Burkholderiales</taxon>
        <taxon>Burkholderiaceae</taxon>
        <taxon>Paraburkholderia</taxon>
    </lineage>
</organism>
<evidence type="ECO:0000313" key="3">
    <source>
        <dbReference type="Proteomes" id="UP000736373"/>
    </source>
</evidence>
<reference evidence="2 3" key="1">
    <citation type="submission" date="2019-09" db="EMBL/GenBank/DDBJ databases">
        <title>Paraburkholderia podalyriae sp. nov., A South African Podalyria-associated rhizobium.</title>
        <authorList>
            <person name="Mavima L."/>
            <person name="Beukes C.W."/>
            <person name="Palmer M."/>
            <person name="De Meyer S.E."/>
            <person name="James E.K."/>
            <person name="Maluk M."/>
            <person name="Avontuur J.R."/>
            <person name="Chan W.Y."/>
            <person name="Venter S.N."/>
            <person name="Steenkamp E.T."/>
        </authorList>
    </citation>
    <scope>NUCLEOTIDE SEQUENCE [LARGE SCALE GENOMIC DNA]</scope>
    <source>
        <strain evidence="2 3">WC7.3b</strain>
    </source>
</reference>
<gene>
    <name evidence="2" type="ORF">F6X42_18875</name>
</gene>
<dbReference type="EMBL" id="VZQQ01000014">
    <property type="protein sequence ID" value="MBC8748588.1"/>
    <property type="molecule type" value="Genomic_DNA"/>
</dbReference>
<name>A0ABR7PQN2_9BURK</name>
<evidence type="ECO:0000313" key="2">
    <source>
        <dbReference type="EMBL" id="MBC8748588.1"/>
    </source>
</evidence>
<sequence>MEDTFSPMSVCGSILCRRQHRSQSADTGDDTEVSSGLTEGQQVVASGQFLIDSEASLKSVLPRLEGSSGTGPGAPAPASSQVPTRSRLTKDKTR</sequence>
<dbReference type="Proteomes" id="UP000736373">
    <property type="component" value="Unassembled WGS sequence"/>
</dbReference>
<feature type="region of interest" description="Disordered" evidence="1">
    <location>
        <begin position="61"/>
        <end position="94"/>
    </location>
</feature>
<comment type="caution">
    <text evidence="2">The sequence shown here is derived from an EMBL/GenBank/DDBJ whole genome shotgun (WGS) entry which is preliminary data.</text>
</comment>
<keyword evidence="3" id="KW-1185">Reference proteome</keyword>
<feature type="region of interest" description="Disordered" evidence="1">
    <location>
        <begin position="17"/>
        <end position="36"/>
    </location>
</feature>
<accession>A0ABR7PQN2</accession>